<keyword evidence="1" id="KW-0472">Membrane</keyword>
<dbReference type="Proteomes" id="UP000272942">
    <property type="component" value="Unassembled WGS sequence"/>
</dbReference>
<dbReference type="SMART" id="SM00848">
    <property type="entry name" value="Inhibitor_I29"/>
    <property type="match status" value="1"/>
</dbReference>
<accession>A0A183ATP0</accession>
<name>A0A183ATP0_9TREM</name>
<dbReference type="EMBL" id="UZAN01048891">
    <property type="protein sequence ID" value="VDP86874.1"/>
    <property type="molecule type" value="Genomic_DNA"/>
</dbReference>
<protein>
    <submittedName>
        <fullName evidence="5">Inhibitor_I29 domain-containing protein</fullName>
    </submittedName>
</protein>
<evidence type="ECO:0000259" key="2">
    <source>
        <dbReference type="SMART" id="SM00848"/>
    </source>
</evidence>
<organism evidence="5">
    <name type="scientific">Echinostoma caproni</name>
    <dbReference type="NCBI Taxonomy" id="27848"/>
    <lineage>
        <taxon>Eukaryota</taxon>
        <taxon>Metazoa</taxon>
        <taxon>Spiralia</taxon>
        <taxon>Lophotrochozoa</taxon>
        <taxon>Platyhelminthes</taxon>
        <taxon>Trematoda</taxon>
        <taxon>Digenea</taxon>
        <taxon>Plagiorchiida</taxon>
        <taxon>Echinostomata</taxon>
        <taxon>Echinostomatoidea</taxon>
        <taxon>Echinostomatidae</taxon>
        <taxon>Echinostoma</taxon>
    </lineage>
</organism>
<dbReference type="InterPro" id="IPR013201">
    <property type="entry name" value="Prot_inhib_I29"/>
</dbReference>
<reference evidence="3 4" key="2">
    <citation type="submission" date="2018-11" db="EMBL/GenBank/DDBJ databases">
        <authorList>
            <consortium name="Pathogen Informatics"/>
        </authorList>
    </citation>
    <scope>NUCLEOTIDE SEQUENCE [LARGE SCALE GENOMIC DNA]</scope>
    <source>
        <strain evidence="3 4">Egypt</strain>
    </source>
</reference>
<evidence type="ECO:0000313" key="5">
    <source>
        <dbReference type="WBParaSite" id="ECPE_0001035701-mRNA-1"/>
    </source>
</evidence>
<proteinExistence type="predicted"/>
<dbReference type="OrthoDB" id="6155065at2759"/>
<dbReference type="SUPFAM" id="SSF54001">
    <property type="entry name" value="Cysteine proteinases"/>
    <property type="match status" value="1"/>
</dbReference>
<dbReference type="InterPro" id="IPR038765">
    <property type="entry name" value="Papain-like_cys_pep_sf"/>
</dbReference>
<dbReference type="WBParaSite" id="ECPE_0001035701-mRNA-1">
    <property type="protein sequence ID" value="ECPE_0001035701-mRNA-1"/>
    <property type="gene ID" value="ECPE_0001035701"/>
</dbReference>
<dbReference type="Pfam" id="PF08246">
    <property type="entry name" value="Inhibitor_I29"/>
    <property type="match status" value="1"/>
</dbReference>
<evidence type="ECO:0000313" key="3">
    <source>
        <dbReference type="EMBL" id="VDP86874.1"/>
    </source>
</evidence>
<evidence type="ECO:0000313" key="4">
    <source>
        <dbReference type="Proteomes" id="UP000272942"/>
    </source>
</evidence>
<reference evidence="5" key="1">
    <citation type="submission" date="2016-06" db="UniProtKB">
        <authorList>
            <consortium name="WormBaseParasite"/>
        </authorList>
    </citation>
    <scope>IDENTIFICATION</scope>
</reference>
<keyword evidence="1" id="KW-0812">Transmembrane</keyword>
<gene>
    <name evidence="3" type="ORF">ECPE_LOCUS10324</name>
</gene>
<keyword evidence="4" id="KW-1185">Reference proteome</keyword>
<keyword evidence="1" id="KW-1133">Transmembrane helix</keyword>
<feature type="transmembrane region" description="Helical" evidence="1">
    <location>
        <begin position="6"/>
        <end position="24"/>
    </location>
</feature>
<feature type="domain" description="Cathepsin propeptide inhibitor" evidence="2">
    <location>
        <begin position="24"/>
        <end position="84"/>
    </location>
</feature>
<dbReference type="Gene3D" id="1.10.287.2250">
    <property type="match status" value="1"/>
</dbReference>
<dbReference type="AlphaFoldDB" id="A0A183ATP0"/>
<evidence type="ECO:0000256" key="1">
    <source>
        <dbReference type="SAM" id="Phobius"/>
    </source>
</evidence>
<sequence>MFVTNVILVTLLVPGLFAVSNAIWMEWKQKYNRQYASGEQEATRRTIWEKTAQRIQDHNLRYDLGLEKYQKGLNNFSDMNFDEI</sequence>